<dbReference type="InterPro" id="IPR000531">
    <property type="entry name" value="Beta-barrel_TonB"/>
</dbReference>
<evidence type="ECO:0000256" key="4">
    <source>
        <dbReference type="ARBA" id="ARBA00022692"/>
    </source>
</evidence>
<feature type="domain" description="TonB-dependent receptor-like beta-barrel" evidence="10">
    <location>
        <begin position="343"/>
        <end position="965"/>
    </location>
</feature>
<evidence type="ECO:0000256" key="3">
    <source>
        <dbReference type="ARBA" id="ARBA00022452"/>
    </source>
</evidence>
<keyword evidence="3 8" id="KW-1134">Transmembrane beta strand</keyword>
<dbReference type="PROSITE" id="PS52016">
    <property type="entry name" value="TONB_DEPENDENT_REC_3"/>
    <property type="match status" value="1"/>
</dbReference>
<evidence type="ECO:0000256" key="1">
    <source>
        <dbReference type="ARBA" id="ARBA00004571"/>
    </source>
</evidence>
<evidence type="ECO:0000313" key="12">
    <source>
        <dbReference type="EMBL" id="REA58726.1"/>
    </source>
</evidence>
<gene>
    <name evidence="12" type="ORF">DSL64_20085</name>
</gene>
<dbReference type="InterPro" id="IPR012910">
    <property type="entry name" value="Plug_dom"/>
</dbReference>
<dbReference type="SUPFAM" id="SSF49464">
    <property type="entry name" value="Carboxypeptidase regulatory domain-like"/>
    <property type="match status" value="1"/>
</dbReference>
<keyword evidence="4 8" id="KW-0812">Transmembrane</keyword>
<evidence type="ECO:0000256" key="7">
    <source>
        <dbReference type="ARBA" id="ARBA00023237"/>
    </source>
</evidence>
<dbReference type="EMBL" id="QNUL01000019">
    <property type="protein sequence ID" value="REA58726.1"/>
    <property type="molecule type" value="Genomic_DNA"/>
</dbReference>
<evidence type="ECO:0000256" key="8">
    <source>
        <dbReference type="PROSITE-ProRule" id="PRU01360"/>
    </source>
</evidence>
<dbReference type="GO" id="GO:0009279">
    <property type="term" value="C:cell outer membrane"/>
    <property type="evidence" value="ECO:0007669"/>
    <property type="project" value="UniProtKB-SubCell"/>
</dbReference>
<evidence type="ECO:0000259" key="10">
    <source>
        <dbReference type="Pfam" id="PF00593"/>
    </source>
</evidence>
<dbReference type="Pfam" id="PF13715">
    <property type="entry name" value="CarbopepD_reg_2"/>
    <property type="match status" value="1"/>
</dbReference>
<dbReference type="RefSeq" id="WP_115832782.1">
    <property type="nucleotide sequence ID" value="NZ_QNUL01000019.1"/>
</dbReference>
<dbReference type="InterPro" id="IPR023996">
    <property type="entry name" value="TonB-dep_OMP_SusC/RagA"/>
</dbReference>
<dbReference type="InterPro" id="IPR036942">
    <property type="entry name" value="Beta-barrel_TonB_sf"/>
</dbReference>
<protein>
    <submittedName>
        <fullName evidence="12">SusC/RagA family TonB-linked outer membrane protein</fullName>
    </submittedName>
</protein>
<dbReference type="InterPro" id="IPR023997">
    <property type="entry name" value="TonB-dep_OMP_SusC/RagA_CS"/>
</dbReference>
<evidence type="ECO:0000313" key="13">
    <source>
        <dbReference type="Proteomes" id="UP000256373"/>
    </source>
</evidence>
<comment type="caution">
    <text evidence="12">The sequence shown here is derived from an EMBL/GenBank/DDBJ whole genome shotgun (WGS) entry which is preliminary data.</text>
</comment>
<accession>A0A3D8Y723</accession>
<keyword evidence="5 9" id="KW-0798">TonB box</keyword>
<dbReference type="SUPFAM" id="SSF56935">
    <property type="entry name" value="Porins"/>
    <property type="match status" value="1"/>
</dbReference>
<reference evidence="12 13" key="1">
    <citation type="submission" date="2018-07" db="EMBL/GenBank/DDBJ databases">
        <title>Dyadobacter roseus sp. nov., isolated from rose rhizosphere soil.</title>
        <authorList>
            <person name="Chen L."/>
        </authorList>
    </citation>
    <scope>NUCLEOTIDE SEQUENCE [LARGE SCALE GENOMIC DNA]</scope>
    <source>
        <strain evidence="12 13">RS19</strain>
    </source>
</reference>
<dbReference type="Gene3D" id="2.60.40.1120">
    <property type="entry name" value="Carboxypeptidase-like, regulatory domain"/>
    <property type="match status" value="1"/>
</dbReference>
<name>A0A3D8Y723_9BACT</name>
<keyword evidence="13" id="KW-1185">Reference proteome</keyword>
<dbReference type="Gene3D" id="2.40.170.20">
    <property type="entry name" value="TonB-dependent receptor, beta-barrel domain"/>
    <property type="match status" value="1"/>
</dbReference>
<evidence type="ECO:0000256" key="9">
    <source>
        <dbReference type="RuleBase" id="RU003357"/>
    </source>
</evidence>
<dbReference type="Pfam" id="PF07715">
    <property type="entry name" value="Plug"/>
    <property type="match status" value="1"/>
</dbReference>
<dbReference type="InterPro" id="IPR008969">
    <property type="entry name" value="CarboxyPept-like_regulatory"/>
</dbReference>
<dbReference type="NCBIfam" id="TIGR04057">
    <property type="entry name" value="SusC_RagA_signa"/>
    <property type="match status" value="1"/>
</dbReference>
<dbReference type="Gene3D" id="2.170.130.10">
    <property type="entry name" value="TonB-dependent receptor, plug domain"/>
    <property type="match status" value="1"/>
</dbReference>
<dbReference type="AlphaFoldDB" id="A0A3D8Y723"/>
<dbReference type="NCBIfam" id="TIGR04056">
    <property type="entry name" value="OMP_RagA_SusC"/>
    <property type="match status" value="1"/>
</dbReference>
<dbReference type="Pfam" id="PF00593">
    <property type="entry name" value="TonB_dep_Rec_b-barrel"/>
    <property type="match status" value="1"/>
</dbReference>
<dbReference type="OrthoDB" id="9768177at2"/>
<evidence type="ECO:0000256" key="6">
    <source>
        <dbReference type="ARBA" id="ARBA00023136"/>
    </source>
</evidence>
<comment type="similarity">
    <text evidence="8 9">Belongs to the TonB-dependent receptor family.</text>
</comment>
<proteinExistence type="inferred from homology"/>
<sequence length="1024" mass="111864">MSNVAHAKSLPLVIKERTVDRTVSGTIVAAEDNLAVPGVSVVLKGTRSGTNTDADGNFKIDIVDDKSVLVFSAVGFVTQEVVVGNKSTFAIALVSDMKALSEVVVVGYGTQKKSQTTGAISSVSAKEITEMPITNLGQALQGRTAGVDVSQSGSKPGAAPKILIRGRRSFNAGNDPLYVVDGIPLSAGYEDINPNDIQSMEVLKDATATAIYGARGANGVVLVTTKRGGAKGKTTVTYDTYFGQSQALNKLELFSGPEFAEYVREAYRSTKNSQGQIIYTDANGNYVPTGKSDPAADAKIAVLGGDPNVKAGIDAGRSTDYQDLILRKGFQQNHTLGVQGGSDRTQFYISAGVFQDKGITKGLDFTRTSVRTNIDHSINKRLKVGISSYLMYSNRNGETLNPYSFTINQNPLGAPYKEDGSINFAPTNDALLTNPLAEIVDGAQVDNTKKYRIFNSIYAEVQILDGLKYRVNFGPDITVTRWGRFIGAQTNARKGGDAQASNLNRFGFNWTVENILSYNKTFNNKHNLGVTLVQSIQRDRFENFGTNVQGVPVEKQQFYNMGNASSILQTVSGLSEWTINSFLGRLNYDFNDKYLITLTLRRDGSSRFGENTKWGNFPGVAVGWNISNEPFLKSTPWLDLLKLRAGWGKVGNQGVAPYQTQGLLARTVYAWDNTGAFGYRPGSIGNPDLRWESSASTNVGVDFSLLAGRVQGSLEVYQTNTTDLLLSDQLPGSIGFSAVTRNVGETRNRGIELGITTTNVNSKGGFKWSTDFQFTKNTEAIVSLYNGKVDDVGNRWFIGKPLNSFFDYKKAGIWQVSEAEQAKKFYPGDQNNALGAGVGQVKVQDTNGDGVINAQDRVLLGSDVPDFSMGLTNRFSYKGFDLSFFFFGRFGQTIISGFHQNNNALAGRYQQIKVDYWTPDNPDAQFPRPFSSQEFPQYNTTLIYFDGSFIKLRNINAGYTFPNRLTSKLGLESLRIFTSIQQPKIWSSFISKYNGVDPETDGTAVNNGITPATRVWTFGLNVKF</sequence>
<organism evidence="12 13">
    <name type="scientific">Dyadobacter luteus</name>
    <dbReference type="NCBI Taxonomy" id="2259619"/>
    <lineage>
        <taxon>Bacteria</taxon>
        <taxon>Pseudomonadati</taxon>
        <taxon>Bacteroidota</taxon>
        <taxon>Cytophagia</taxon>
        <taxon>Cytophagales</taxon>
        <taxon>Spirosomataceae</taxon>
        <taxon>Dyadobacter</taxon>
    </lineage>
</organism>
<dbReference type="Proteomes" id="UP000256373">
    <property type="component" value="Unassembled WGS sequence"/>
</dbReference>
<evidence type="ECO:0000256" key="2">
    <source>
        <dbReference type="ARBA" id="ARBA00022448"/>
    </source>
</evidence>
<dbReference type="InterPro" id="IPR039426">
    <property type="entry name" value="TonB-dep_rcpt-like"/>
</dbReference>
<comment type="subcellular location">
    <subcellularLocation>
        <location evidence="1 8">Cell outer membrane</location>
        <topology evidence="1 8">Multi-pass membrane protein</topology>
    </subcellularLocation>
</comment>
<keyword evidence="2 8" id="KW-0813">Transport</keyword>
<keyword evidence="6 8" id="KW-0472">Membrane</keyword>
<keyword evidence="7 8" id="KW-0998">Cell outer membrane</keyword>
<evidence type="ECO:0000256" key="5">
    <source>
        <dbReference type="ARBA" id="ARBA00023077"/>
    </source>
</evidence>
<evidence type="ECO:0000259" key="11">
    <source>
        <dbReference type="Pfam" id="PF07715"/>
    </source>
</evidence>
<dbReference type="FunFam" id="2.170.130.10:FF:000008">
    <property type="entry name" value="SusC/RagA family TonB-linked outer membrane protein"/>
    <property type="match status" value="1"/>
</dbReference>
<dbReference type="InterPro" id="IPR037066">
    <property type="entry name" value="Plug_dom_sf"/>
</dbReference>
<feature type="domain" description="TonB-dependent receptor plug" evidence="11">
    <location>
        <begin position="113"/>
        <end position="220"/>
    </location>
</feature>